<name>A0ABQ3ARY8_9GAMM</name>
<evidence type="ECO:0000256" key="1">
    <source>
        <dbReference type="SAM" id="Phobius"/>
    </source>
</evidence>
<comment type="caution">
    <text evidence="2">The sequence shown here is derived from an EMBL/GenBank/DDBJ whole genome shotgun (WGS) entry which is preliminary data.</text>
</comment>
<evidence type="ECO:0000313" key="2">
    <source>
        <dbReference type="EMBL" id="GGY62212.1"/>
    </source>
</evidence>
<proteinExistence type="predicted"/>
<feature type="transmembrane region" description="Helical" evidence="1">
    <location>
        <begin position="56"/>
        <end position="75"/>
    </location>
</feature>
<dbReference type="EMBL" id="BMYZ01000001">
    <property type="protein sequence ID" value="GGY62212.1"/>
    <property type="molecule type" value="Genomic_DNA"/>
</dbReference>
<organism evidence="2 3">
    <name type="scientific">Cellvibrio zantedeschiae</name>
    <dbReference type="NCBI Taxonomy" id="1237077"/>
    <lineage>
        <taxon>Bacteria</taxon>
        <taxon>Pseudomonadati</taxon>
        <taxon>Pseudomonadota</taxon>
        <taxon>Gammaproteobacteria</taxon>
        <taxon>Cellvibrionales</taxon>
        <taxon>Cellvibrionaceae</taxon>
        <taxon>Cellvibrio</taxon>
    </lineage>
</organism>
<reference evidence="3" key="1">
    <citation type="journal article" date="2019" name="Int. J. Syst. Evol. Microbiol.">
        <title>The Global Catalogue of Microorganisms (GCM) 10K type strain sequencing project: providing services to taxonomists for standard genome sequencing and annotation.</title>
        <authorList>
            <consortium name="The Broad Institute Genomics Platform"/>
            <consortium name="The Broad Institute Genome Sequencing Center for Infectious Disease"/>
            <person name="Wu L."/>
            <person name="Ma J."/>
        </authorList>
    </citation>
    <scope>NUCLEOTIDE SEQUENCE [LARGE SCALE GENOMIC DNA]</scope>
    <source>
        <strain evidence="3">KCTC 32239</strain>
    </source>
</reference>
<keyword evidence="3" id="KW-1185">Reference proteome</keyword>
<accession>A0ABQ3ARY8</accession>
<keyword evidence="1" id="KW-0472">Membrane</keyword>
<keyword evidence="1" id="KW-0812">Transmembrane</keyword>
<dbReference type="RefSeq" id="WP_189415242.1">
    <property type="nucleotide sequence ID" value="NZ_BMYZ01000001.1"/>
</dbReference>
<dbReference type="Proteomes" id="UP000619761">
    <property type="component" value="Unassembled WGS sequence"/>
</dbReference>
<sequence>MKGNIWAKVFIVVLILPLVIYFLSLDVNALTTGAIRGKSGDVYVLGVQSELFWGKFILNLVYGFASTLAAVLIIFGESDESDESDESNKK</sequence>
<feature type="transmembrane region" description="Helical" evidence="1">
    <location>
        <begin position="5"/>
        <end position="23"/>
    </location>
</feature>
<gene>
    <name evidence="2" type="ORF">GCM10011613_02090</name>
</gene>
<keyword evidence="1" id="KW-1133">Transmembrane helix</keyword>
<evidence type="ECO:0000313" key="3">
    <source>
        <dbReference type="Proteomes" id="UP000619761"/>
    </source>
</evidence>
<protein>
    <submittedName>
        <fullName evidence="2">Uncharacterized protein</fullName>
    </submittedName>
</protein>